<protein>
    <recommendedName>
        <fullName evidence="3">Homeobox domain-containing protein</fullName>
    </recommendedName>
</protein>
<proteinExistence type="predicted"/>
<sequence>MFTFANASQVKRSAQVRFLQQYSYGLRPQPSSKIVELAERIAALSLEERKQICHALSMRESKTRGWFRKPEEKKDKHVFSVKLEKLQLQRSSYK</sequence>
<accession>A0ABQ7LJP7</accession>
<comment type="caution">
    <text evidence="1">The sequence shown here is derived from an EMBL/GenBank/DDBJ whole genome shotgun (WGS) entry which is preliminary data.</text>
</comment>
<gene>
    <name evidence="1" type="primary">A09g516100.1_BraROA</name>
    <name evidence="1" type="ORF">IGI04_037238</name>
</gene>
<name>A0ABQ7LJP7_BRACM</name>
<evidence type="ECO:0000313" key="1">
    <source>
        <dbReference type="EMBL" id="KAG5385768.1"/>
    </source>
</evidence>
<dbReference type="EMBL" id="JADBGQ010000008">
    <property type="protein sequence ID" value="KAG5385768.1"/>
    <property type="molecule type" value="Genomic_DNA"/>
</dbReference>
<reference evidence="1 2" key="1">
    <citation type="submission" date="2021-03" db="EMBL/GenBank/DDBJ databases">
        <authorList>
            <person name="King G.J."/>
            <person name="Bancroft I."/>
            <person name="Baten A."/>
            <person name="Bloomfield J."/>
            <person name="Borpatragohain P."/>
            <person name="He Z."/>
            <person name="Irish N."/>
            <person name="Irwin J."/>
            <person name="Liu K."/>
            <person name="Mauleon R.P."/>
            <person name="Moore J."/>
            <person name="Morris R."/>
            <person name="Ostergaard L."/>
            <person name="Wang B."/>
            <person name="Wells R."/>
        </authorList>
    </citation>
    <scope>NUCLEOTIDE SEQUENCE [LARGE SCALE GENOMIC DNA]</scope>
    <source>
        <strain evidence="1">R-o-18</strain>
        <tissue evidence="1">Leaf</tissue>
    </source>
</reference>
<keyword evidence="2" id="KW-1185">Reference proteome</keyword>
<evidence type="ECO:0008006" key="3">
    <source>
        <dbReference type="Google" id="ProtNLM"/>
    </source>
</evidence>
<dbReference type="Proteomes" id="UP000823674">
    <property type="component" value="Chromosome A09"/>
</dbReference>
<organism evidence="1 2">
    <name type="scientific">Brassica rapa subsp. trilocularis</name>
    <dbReference type="NCBI Taxonomy" id="1813537"/>
    <lineage>
        <taxon>Eukaryota</taxon>
        <taxon>Viridiplantae</taxon>
        <taxon>Streptophyta</taxon>
        <taxon>Embryophyta</taxon>
        <taxon>Tracheophyta</taxon>
        <taxon>Spermatophyta</taxon>
        <taxon>Magnoliopsida</taxon>
        <taxon>eudicotyledons</taxon>
        <taxon>Gunneridae</taxon>
        <taxon>Pentapetalae</taxon>
        <taxon>rosids</taxon>
        <taxon>malvids</taxon>
        <taxon>Brassicales</taxon>
        <taxon>Brassicaceae</taxon>
        <taxon>Brassiceae</taxon>
        <taxon>Brassica</taxon>
    </lineage>
</organism>
<evidence type="ECO:0000313" key="2">
    <source>
        <dbReference type="Proteomes" id="UP000823674"/>
    </source>
</evidence>